<dbReference type="PANTHER" id="PTHR44200">
    <property type="entry name" value="DNAJ HOMOLOG SUBFAMILY C MEMBER 7"/>
    <property type="match status" value="1"/>
</dbReference>
<dbReference type="InterPro" id="IPR018253">
    <property type="entry name" value="DnaJ_domain_CS"/>
</dbReference>
<dbReference type="CDD" id="cd06257">
    <property type="entry name" value="DnaJ"/>
    <property type="match status" value="1"/>
</dbReference>
<dbReference type="InterPro" id="IPR011990">
    <property type="entry name" value="TPR-like_helical_dom_sf"/>
</dbReference>
<accession>A0A146KBH4</accession>
<dbReference type="SUPFAM" id="SSF46565">
    <property type="entry name" value="Chaperone J-domain"/>
    <property type="match status" value="1"/>
</dbReference>
<dbReference type="PANTHER" id="PTHR44200:SF1">
    <property type="entry name" value="DNAJ HOMOLOG SUBFAMILY C MEMBER 7"/>
    <property type="match status" value="1"/>
</dbReference>
<protein>
    <submittedName>
        <fullName evidence="2">DnaJ domain-containing protein</fullName>
    </submittedName>
</protein>
<dbReference type="InterPro" id="IPR052758">
    <property type="entry name" value="SRC_co-chaperone"/>
</dbReference>
<reference evidence="2" key="1">
    <citation type="submission" date="2015-07" db="EMBL/GenBank/DDBJ databases">
        <title>Adaptation to a free-living lifestyle via gene acquisitions in the diplomonad Trepomonas sp. PC1.</title>
        <authorList>
            <person name="Xu F."/>
            <person name="Jerlstrom-Hultqvist J."/>
            <person name="Kolisko M."/>
            <person name="Simpson A.G.B."/>
            <person name="Roger A.J."/>
            <person name="Svard S.G."/>
            <person name="Andersson J.O."/>
        </authorList>
    </citation>
    <scope>NUCLEOTIDE SEQUENCE</scope>
    <source>
        <strain evidence="2">PC1</strain>
    </source>
</reference>
<dbReference type="SMART" id="SM00271">
    <property type="entry name" value="DnaJ"/>
    <property type="match status" value="1"/>
</dbReference>
<dbReference type="Pfam" id="PF00226">
    <property type="entry name" value="DnaJ"/>
    <property type="match status" value="1"/>
</dbReference>
<dbReference type="PRINTS" id="PR00625">
    <property type="entry name" value="JDOMAIN"/>
</dbReference>
<evidence type="ECO:0000313" key="2">
    <source>
        <dbReference type="EMBL" id="JAP94153.1"/>
    </source>
</evidence>
<dbReference type="Gene3D" id="1.25.40.10">
    <property type="entry name" value="Tetratricopeptide repeat domain"/>
    <property type="match status" value="1"/>
</dbReference>
<proteinExistence type="predicted"/>
<dbReference type="InterPro" id="IPR001623">
    <property type="entry name" value="DnaJ_domain"/>
</dbReference>
<dbReference type="InterPro" id="IPR036869">
    <property type="entry name" value="J_dom_sf"/>
</dbReference>
<feature type="domain" description="J" evidence="1">
    <location>
        <begin position="352"/>
        <end position="421"/>
    </location>
</feature>
<dbReference type="EMBL" id="GDID01002453">
    <property type="protein sequence ID" value="JAP94153.1"/>
    <property type="molecule type" value="Transcribed_RNA"/>
</dbReference>
<name>A0A146KBH4_9EUKA</name>
<evidence type="ECO:0000259" key="1">
    <source>
        <dbReference type="PROSITE" id="PS50076"/>
    </source>
</evidence>
<dbReference type="SUPFAM" id="SSF48452">
    <property type="entry name" value="TPR-like"/>
    <property type="match status" value="1"/>
</dbReference>
<dbReference type="PROSITE" id="PS50076">
    <property type="entry name" value="DNAJ_2"/>
    <property type="match status" value="1"/>
</dbReference>
<organism evidence="2">
    <name type="scientific">Trepomonas sp. PC1</name>
    <dbReference type="NCBI Taxonomy" id="1076344"/>
    <lineage>
        <taxon>Eukaryota</taxon>
        <taxon>Metamonada</taxon>
        <taxon>Diplomonadida</taxon>
        <taxon>Hexamitidae</taxon>
        <taxon>Hexamitinae</taxon>
        <taxon>Trepomonas</taxon>
    </lineage>
</organism>
<gene>
    <name evidence="2" type="ORF">TPC1_13301</name>
</gene>
<dbReference type="Gene3D" id="1.10.287.110">
    <property type="entry name" value="DnaJ domain"/>
    <property type="match status" value="1"/>
</dbReference>
<feature type="non-terminal residue" evidence="2">
    <location>
        <position position="1"/>
    </location>
</feature>
<sequence>NISKQLVQELLSQQKLQEALKSCQQLNIEDNSKENRDLLFICEKAQNINIDSLQTNVEHAIKLLCLCFIAFQNKISDWKKIFVSNMEMNQDPSILDKYEMNECNLSAQIEDELSKIQKLELEKLIQDFIFVQSYCKIKNDLILLVKIVVKQFNILITNIQSFSIDLGNQLKLDVNCNRVGLDIQNYAYYHYFINADKQYYLLSLEMNNCDCYKHVQRIQKEKEQGDNYFLQKNYNQAINCYTSAIQEFFKIDQADIQKQLLILSNLSLIASCFYNKSLCYFKLGYNDLCFYNVILTLLFDGKHEKAHIKSAELYFQRQMYQQALQSYQQMPNPDIEKISECEKQIKSMKPLNYYKLFSVEKNFQLDDLSKVYKKMKAIWHPDRYVHDIAKQKFSQTKFRQIQTAYDTLSDQIKRMKYDQLLDPTPIPSVKIPSKTNVEDSFKTSFGTSFDDFFNSYYSNFYPKQSQYSKPAYYESSSEEDFQPHHQTYKPYPWDDQSNFGFNRQRATLREAVLIRSLPDYFSKSDVESLIKKYFNGTFTFQKFIQPPAHFAGYTQAVINTNQPQELINSINSQNLRLYGKRKVEAINMSNK</sequence>
<dbReference type="PROSITE" id="PS00636">
    <property type="entry name" value="DNAJ_1"/>
    <property type="match status" value="1"/>
</dbReference>
<dbReference type="AlphaFoldDB" id="A0A146KBH4"/>